<dbReference type="STRING" id="1430326.B8W66_19320"/>
<keyword evidence="1" id="KW-0560">Oxidoreductase</keyword>
<dbReference type="InterPro" id="IPR036661">
    <property type="entry name" value="Luciferase-like_sf"/>
</dbReference>
<comment type="caution">
    <text evidence="4">The sequence shown here is derived from an EMBL/GenBank/DDBJ whole genome shotgun (WGS) entry which is preliminary data.</text>
</comment>
<evidence type="ECO:0000256" key="1">
    <source>
        <dbReference type="ARBA" id="ARBA00023002"/>
    </source>
</evidence>
<accession>A0A1X2LQL4</accession>
<dbReference type="Pfam" id="PF00296">
    <property type="entry name" value="Bac_luciferase"/>
    <property type="match status" value="1"/>
</dbReference>
<dbReference type="GO" id="GO:0016705">
    <property type="term" value="F:oxidoreductase activity, acting on paired donors, with incorporation or reduction of molecular oxygen"/>
    <property type="evidence" value="ECO:0007669"/>
    <property type="project" value="InterPro"/>
</dbReference>
<dbReference type="SUPFAM" id="SSF51679">
    <property type="entry name" value="Bacterial luciferase-like"/>
    <property type="match status" value="1"/>
</dbReference>
<dbReference type="Gene3D" id="3.20.20.30">
    <property type="entry name" value="Luciferase-like domain"/>
    <property type="match status" value="1"/>
</dbReference>
<evidence type="ECO:0000313" key="4">
    <source>
        <dbReference type="EMBL" id="OSC38750.1"/>
    </source>
</evidence>
<dbReference type="PANTHER" id="PTHR30137">
    <property type="entry name" value="LUCIFERASE-LIKE MONOOXYGENASE"/>
    <property type="match status" value="1"/>
</dbReference>
<proteinExistence type="predicted"/>
<sequence>MRDITTNVCFDMRAPKWATPSDELYSAALQMAAFADEIGVDFIGLMEHHGSEDGYLPQPFTLAGGMAAVTKNARILLCAVILPLHDPITIAEQIAVADLMSNGRINVVFGAGYVPFEFAMFGKSLKDRAKLMDLGIDIILRALKGEKFEFDGRPVHVRPLPVQEPENILLVGGGVAAAAKRAARFDIGFLPMNGELVDVYLDECRTRNQLPRQYFRTGLPICIHLCEDPDIGWAAIEKQAVHVMTEYAKWAAQEGDASTSPFSGLIDPQILRQSGLFAVWTPDDLLERLPALPDRGGFTFQPLLGGLSPAEGWKSLQLLKDTMPRLKKAREDAAG</sequence>
<evidence type="ECO:0000256" key="2">
    <source>
        <dbReference type="ARBA" id="ARBA00023033"/>
    </source>
</evidence>
<gene>
    <name evidence="4" type="ORF">B8W66_19320</name>
</gene>
<name>A0A1X2LQL4_9MYCO</name>
<keyword evidence="2" id="KW-0503">Monooxygenase</keyword>
<dbReference type="GO" id="GO:0005829">
    <property type="term" value="C:cytosol"/>
    <property type="evidence" value="ECO:0007669"/>
    <property type="project" value="TreeGrafter"/>
</dbReference>
<dbReference type="PANTHER" id="PTHR30137:SF8">
    <property type="entry name" value="BLR5498 PROTEIN"/>
    <property type="match status" value="1"/>
</dbReference>
<organism evidence="4 5">
    <name type="scientific">Mycobacterium decipiens</name>
    <dbReference type="NCBI Taxonomy" id="1430326"/>
    <lineage>
        <taxon>Bacteria</taxon>
        <taxon>Bacillati</taxon>
        <taxon>Actinomycetota</taxon>
        <taxon>Actinomycetes</taxon>
        <taxon>Mycobacteriales</taxon>
        <taxon>Mycobacteriaceae</taxon>
        <taxon>Mycobacterium</taxon>
    </lineage>
</organism>
<protein>
    <submittedName>
        <fullName evidence="4">Oxidoreductase</fullName>
    </submittedName>
</protein>
<keyword evidence="5" id="KW-1185">Reference proteome</keyword>
<dbReference type="AlphaFoldDB" id="A0A1X2LQL4"/>
<dbReference type="Proteomes" id="UP000193247">
    <property type="component" value="Unassembled WGS sequence"/>
</dbReference>
<dbReference type="OrthoDB" id="3209103at2"/>
<evidence type="ECO:0000313" key="5">
    <source>
        <dbReference type="Proteomes" id="UP000193247"/>
    </source>
</evidence>
<evidence type="ECO:0000259" key="3">
    <source>
        <dbReference type="Pfam" id="PF00296"/>
    </source>
</evidence>
<dbReference type="EMBL" id="NCXP01000032">
    <property type="protein sequence ID" value="OSC38750.1"/>
    <property type="molecule type" value="Genomic_DNA"/>
</dbReference>
<feature type="domain" description="Luciferase-like" evidence="3">
    <location>
        <begin position="23"/>
        <end position="244"/>
    </location>
</feature>
<dbReference type="InterPro" id="IPR050766">
    <property type="entry name" value="Bact_Lucif_Oxidored"/>
</dbReference>
<dbReference type="InterPro" id="IPR011251">
    <property type="entry name" value="Luciferase-like_dom"/>
</dbReference>
<dbReference type="GO" id="GO:0004497">
    <property type="term" value="F:monooxygenase activity"/>
    <property type="evidence" value="ECO:0007669"/>
    <property type="project" value="UniProtKB-KW"/>
</dbReference>
<reference evidence="4 5" key="1">
    <citation type="submission" date="2017-04" db="EMBL/GenBank/DDBJ databases">
        <title>The new phylogeny of genus Mycobacterium.</title>
        <authorList>
            <person name="Tortoli E."/>
            <person name="Trovato A."/>
            <person name="Cirillo D.M."/>
        </authorList>
    </citation>
    <scope>NUCLEOTIDE SEQUENCE [LARGE SCALE GENOMIC DNA]</scope>
    <source>
        <strain evidence="4 5">TBL 1200985</strain>
    </source>
</reference>
<dbReference type="RefSeq" id="WP_085326876.1">
    <property type="nucleotide sequence ID" value="NZ_NCXP01000032.1"/>
</dbReference>